<evidence type="ECO:0000313" key="9">
    <source>
        <dbReference type="Proteomes" id="UP000000304"/>
    </source>
</evidence>
<reference evidence="8 9" key="1">
    <citation type="journal article" date="2007" name="Nature">
        <title>Evolution of genes and genomes on the Drosophila phylogeny.</title>
        <authorList>
            <consortium name="Drosophila 12 Genomes Consortium"/>
            <person name="Clark A.G."/>
            <person name="Eisen M.B."/>
            <person name="Smith D.R."/>
            <person name="Bergman C.M."/>
            <person name="Oliver B."/>
            <person name="Markow T.A."/>
            <person name="Kaufman T.C."/>
            <person name="Kellis M."/>
            <person name="Gelbart W."/>
            <person name="Iyer V.N."/>
            <person name="Pollard D.A."/>
            <person name="Sackton T.B."/>
            <person name="Larracuente A.M."/>
            <person name="Singh N.D."/>
            <person name="Abad J.P."/>
            <person name="Abt D.N."/>
            <person name="Adryan B."/>
            <person name="Aguade M."/>
            <person name="Akashi H."/>
            <person name="Anderson W.W."/>
            <person name="Aquadro C.F."/>
            <person name="Ardell D.H."/>
            <person name="Arguello R."/>
            <person name="Artieri C.G."/>
            <person name="Barbash D.A."/>
            <person name="Barker D."/>
            <person name="Barsanti P."/>
            <person name="Batterham P."/>
            <person name="Batzoglou S."/>
            <person name="Begun D."/>
            <person name="Bhutkar A."/>
            <person name="Blanco E."/>
            <person name="Bosak S.A."/>
            <person name="Bradley R.K."/>
            <person name="Brand A.D."/>
            <person name="Brent M.R."/>
            <person name="Brooks A.N."/>
            <person name="Brown R.H."/>
            <person name="Butlin R.K."/>
            <person name="Caggese C."/>
            <person name="Calvi B.R."/>
            <person name="Bernardo de Carvalho A."/>
            <person name="Caspi A."/>
            <person name="Castrezana S."/>
            <person name="Celniker S.E."/>
            <person name="Chang J.L."/>
            <person name="Chapple C."/>
            <person name="Chatterji S."/>
            <person name="Chinwalla A."/>
            <person name="Civetta A."/>
            <person name="Clifton S.W."/>
            <person name="Comeron J.M."/>
            <person name="Costello J.C."/>
            <person name="Coyne J.A."/>
            <person name="Daub J."/>
            <person name="David R.G."/>
            <person name="Delcher A.L."/>
            <person name="Delehaunty K."/>
            <person name="Do C.B."/>
            <person name="Ebling H."/>
            <person name="Edwards K."/>
            <person name="Eickbush T."/>
            <person name="Evans J.D."/>
            <person name="Filipski A."/>
            <person name="Findeiss S."/>
            <person name="Freyhult E."/>
            <person name="Fulton L."/>
            <person name="Fulton R."/>
            <person name="Garcia A.C."/>
            <person name="Gardiner A."/>
            <person name="Garfield D.A."/>
            <person name="Garvin B.E."/>
            <person name="Gibson G."/>
            <person name="Gilbert D."/>
            <person name="Gnerre S."/>
            <person name="Godfrey J."/>
            <person name="Good R."/>
            <person name="Gotea V."/>
            <person name="Gravely B."/>
            <person name="Greenberg A.J."/>
            <person name="Griffiths-Jones S."/>
            <person name="Gross S."/>
            <person name="Guigo R."/>
            <person name="Gustafson E.A."/>
            <person name="Haerty W."/>
            <person name="Hahn M.W."/>
            <person name="Halligan D.L."/>
            <person name="Halpern A.L."/>
            <person name="Halter G.M."/>
            <person name="Han M.V."/>
            <person name="Heger A."/>
            <person name="Hillier L."/>
            <person name="Hinrichs A.S."/>
            <person name="Holmes I."/>
            <person name="Hoskins R.A."/>
            <person name="Hubisz M.J."/>
            <person name="Hultmark D."/>
            <person name="Huntley M.A."/>
            <person name="Jaffe D.B."/>
            <person name="Jagadeeshan S."/>
            <person name="Jeck W.R."/>
            <person name="Johnson J."/>
            <person name="Jones C.D."/>
            <person name="Jordan W.C."/>
            <person name="Karpen G.H."/>
            <person name="Kataoka E."/>
            <person name="Keightley P.D."/>
            <person name="Kheradpour P."/>
            <person name="Kirkness E.F."/>
            <person name="Koerich L.B."/>
            <person name="Kristiansen K."/>
            <person name="Kudrna D."/>
            <person name="Kulathinal R.J."/>
            <person name="Kumar S."/>
            <person name="Kwok R."/>
            <person name="Lander E."/>
            <person name="Langley C.H."/>
            <person name="Lapoint R."/>
            <person name="Lazzaro B.P."/>
            <person name="Lee S.J."/>
            <person name="Levesque L."/>
            <person name="Li R."/>
            <person name="Lin C.F."/>
            <person name="Lin M.F."/>
            <person name="Lindblad-Toh K."/>
            <person name="Llopart A."/>
            <person name="Long M."/>
            <person name="Low L."/>
            <person name="Lozovsky E."/>
            <person name="Lu J."/>
            <person name="Luo M."/>
            <person name="Machado C.A."/>
            <person name="Makalowski W."/>
            <person name="Marzo M."/>
            <person name="Matsuda M."/>
            <person name="Matzkin L."/>
            <person name="McAllister B."/>
            <person name="McBride C.S."/>
            <person name="McKernan B."/>
            <person name="McKernan K."/>
            <person name="Mendez-Lago M."/>
            <person name="Minx P."/>
            <person name="Mollenhauer M.U."/>
            <person name="Montooth K."/>
            <person name="Mount S.M."/>
            <person name="Mu X."/>
            <person name="Myers E."/>
            <person name="Negre B."/>
            <person name="Newfeld S."/>
            <person name="Nielsen R."/>
            <person name="Noor M.A."/>
            <person name="O'Grady P."/>
            <person name="Pachter L."/>
            <person name="Papaceit M."/>
            <person name="Parisi M.J."/>
            <person name="Parisi M."/>
            <person name="Parts L."/>
            <person name="Pedersen J.S."/>
            <person name="Pesole G."/>
            <person name="Phillippy A.M."/>
            <person name="Ponting C.P."/>
            <person name="Pop M."/>
            <person name="Porcelli D."/>
            <person name="Powell J.R."/>
            <person name="Prohaska S."/>
            <person name="Pruitt K."/>
            <person name="Puig M."/>
            <person name="Quesneville H."/>
            <person name="Ram K.R."/>
            <person name="Rand D."/>
            <person name="Rasmussen M.D."/>
            <person name="Reed L.K."/>
            <person name="Reenan R."/>
            <person name="Reily A."/>
            <person name="Remington K.A."/>
            <person name="Rieger T.T."/>
            <person name="Ritchie M.G."/>
            <person name="Robin C."/>
            <person name="Rogers Y.H."/>
            <person name="Rohde C."/>
            <person name="Rozas J."/>
            <person name="Rubenfield M.J."/>
            <person name="Ruiz A."/>
            <person name="Russo S."/>
            <person name="Salzberg S.L."/>
            <person name="Sanchez-Gracia A."/>
            <person name="Saranga D.J."/>
            <person name="Sato H."/>
            <person name="Schaeffer S.W."/>
            <person name="Schatz M.C."/>
            <person name="Schlenke T."/>
            <person name="Schwartz R."/>
            <person name="Segarra C."/>
            <person name="Singh R.S."/>
            <person name="Sirot L."/>
            <person name="Sirota M."/>
            <person name="Sisneros N.B."/>
            <person name="Smith C.D."/>
            <person name="Smith T.F."/>
            <person name="Spieth J."/>
            <person name="Stage D.E."/>
            <person name="Stark A."/>
            <person name="Stephan W."/>
            <person name="Strausberg R.L."/>
            <person name="Strempel S."/>
            <person name="Sturgill D."/>
            <person name="Sutton G."/>
            <person name="Sutton G.G."/>
            <person name="Tao W."/>
            <person name="Teichmann S."/>
            <person name="Tobari Y.N."/>
            <person name="Tomimura Y."/>
            <person name="Tsolas J.M."/>
            <person name="Valente V.L."/>
            <person name="Venter E."/>
            <person name="Venter J.C."/>
            <person name="Vicario S."/>
            <person name="Vieira F.G."/>
            <person name="Vilella A.J."/>
            <person name="Villasante A."/>
            <person name="Walenz B."/>
            <person name="Wang J."/>
            <person name="Wasserman M."/>
            <person name="Watts T."/>
            <person name="Wilson D."/>
            <person name="Wilson R.K."/>
            <person name="Wing R.A."/>
            <person name="Wolfner M.F."/>
            <person name="Wong A."/>
            <person name="Wong G.K."/>
            <person name="Wu C.I."/>
            <person name="Wu G."/>
            <person name="Yamamoto D."/>
            <person name="Yang H.P."/>
            <person name="Yang S.P."/>
            <person name="Yorke J.A."/>
            <person name="Yoshida K."/>
            <person name="Zdobnov E."/>
            <person name="Zhang P."/>
            <person name="Zhang Y."/>
            <person name="Zimin A.V."/>
            <person name="Baldwin J."/>
            <person name="Abdouelleil A."/>
            <person name="Abdulkadir J."/>
            <person name="Abebe A."/>
            <person name="Abera B."/>
            <person name="Abreu J."/>
            <person name="Acer S.C."/>
            <person name="Aftuck L."/>
            <person name="Alexander A."/>
            <person name="An P."/>
            <person name="Anderson E."/>
            <person name="Anderson S."/>
            <person name="Arachi H."/>
            <person name="Azer M."/>
            <person name="Bachantsang P."/>
            <person name="Barry A."/>
            <person name="Bayul T."/>
            <person name="Berlin A."/>
            <person name="Bessette D."/>
            <person name="Bloom T."/>
            <person name="Blye J."/>
            <person name="Boguslavskiy L."/>
            <person name="Bonnet C."/>
            <person name="Boukhgalter B."/>
            <person name="Bourzgui I."/>
            <person name="Brown A."/>
            <person name="Cahill P."/>
            <person name="Channer S."/>
            <person name="Cheshatsang Y."/>
            <person name="Chuda L."/>
            <person name="Citroen M."/>
            <person name="Collymore A."/>
            <person name="Cooke P."/>
            <person name="Costello M."/>
            <person name="D'Aco K."/>
            <person name="Daza R."/>
            <person name="De Haan G."/>
            <person name="DeGray S."/>
            <person name="DeMaso C."/>
            <person name="Dhargay N."/>
            <person name="Dooley K."/>
            <person name="Dooley E."/>
            <person name="Doricent M."/>
            <person name="Dorje P."/>
            <person name="Dorjee K."/>
            <person name="Dupes A."/>
            <person name="Elong R."/>
            <person name="Falk J."/>
            <person name="Farina A."/>
            <person name="Faro S."/>
            <person name="Ferguson D."/>
            <person name="Fisher S."/>
            <person name="Foley C.D."/>
            <person name="Franke A."/>
            <person name="Friedrich D."/>
            <person name="Gadbois L."/>
            <person name="Gearin G."/>
            <person name="Gearin C.R."/>
            <person name="Giannoukos G."/>
            <person name="Goode T."/>
            <person name="Graham J."/>
            <person name="Grandbois E."/>
            <person name="Grewal S."/>
            <person name="Gyaltsen K."/>
            <person name="Hafez N."/>
            <person name="Hagos B."/>
            <person name="Hall J."/>
            <person name="Henson C."/>
            <person name="Hollinger A."/>
            <person name="Honan T."/>
            <person name="Huard M.D."/>
            <person name="Hughes L."/>
            <person name="Hurhula B."/>
            <person name="Husby M.E."/>
            <person name="Kamat A."/>
            <person name="Kanga B."/>
            <person name="Kashin S."/>
            <person name="Khazanovich D."/>
            <person name="Kisner P."/>
            <person name="Lance K."/>
            <person name="Lara M."/>
            <person name="Lee W."/>
            <person name="Lennon N."/>
            <person name="Letendre F."/>
            <person name="LeVine R."/>
            <person name="Lipovsky A."/>
            <person name="Liu X."/>
            <person name="Liu J."/>
            <person name="Liu S."/>
            <person name="Lokyitsang T."/>
            <person name="Lokyitsang Y."/>
            <person name="Lubonja R."/>
            <person name="Lui A."/>
            <person name="MacDonald P."/>
            <person name="Magnisalis V."/>
            <person name="Maru K."/>
            <person name="Matthews C."/>
            <person name="McCusker W."/>
            <person name="McDonough S."/>
            <person name="Mehta T."/>
            <person name="Meldrim J."/>
            <person name="Meneus L."/>
            <person name="Mihai O."/>
            <person name="Mihalev A."/>
            <person name="Mihova T."/>
            <person name="Mittelman R."/>
            <person name="Mlenga V."/>
            <person name="Montmayeur A."/>
            <person name="Mulrain L."/>
            <person name="Navidi A."/>
            <person name="Naylor J."/>
            <person name="Negash T."/>
            <person name="Nguyen T."/>
            <person name="Nguyen N."/>
            <person name="Nicol R."/>
            <person name="Norbu C."/>
            <person name="Norbu N."/>
            <person name="Novod N."/>
            <person name="O'Neill B."/>
            <person name="Osman S."/>
            <person name="Markiewicz E."/>
            <person name="Oyono O.L."/>
            <person name="Patti C."/>
            <person name="Phunkhang P."/>
            <person name="Pierre F."/>
            <person name="Priest M."/>
            <person name="Raghuraman S."/>
            <person name="Rege F."/>
            <person name="Reyes R."/>
            <person name="Rise C."/>
            <person name="Rogov P."/>
            <person name="Ross K."/>
            <person name="Ryan E."/>
            <person name="Settipalli S."/>
            <person name="Shea T."/>
            <person name="Sherpa N."/>
            <person name="Shi L."/>
            <person name="Shih D."/>
            <person name="Sparrow T."/>
            <person name="Spaulding J."/>
            <person name="Stalker J."/>
            <person name="Stange-Thomann N."/>
            <person name="Stavropoulos S."/>
            <person name="Stone C."/>
            <person name="Strader C."/>
            <person name="Tesfaye S."/>
            <person name="Thomson T."/>
            <person name="Thoulutsang Y."/>
            <person name="Thoulutsang D."/>
            <person name="Topham K."/>
            <person name="Topping I."/>
            <person name="Tsamla T."/>
            <person name="Vassiliev H."/>
            <person name="Vo A."/>
            <person name="Wangchuk T."/>
            <person name="Wangdi T."/>
            <person name="Weiand M."/>
            <person name="Wilkinson J."/>
            <person name="Wilson A."/>
            <person name="Yadav S."/>
            <person name="Young G."/>
            <person name="Yu Q."/>
            <person name="Zembek L."/>
            <person name="Zhong D."/>
            <person name="Zimmer A."/>
            <person name="Zwirko Z."/>
            <person name="Jaffe D.B."/>
            <person name="Alvarez P."/>
            <person name="Brockman W."/>
            <person name="Butler J."/>
            <person name="Chin C."/>
            <person name="Gnerre S."/>
            <person name="Grabherr M."/>
            <person name="Kleber M."/>
            <person name="Mauceli E."/>
            <person name="MacCallum I."/>
        </authorList>
    </citation>
    <scope>NUCLEOTIDE SEQUENCE [LARGE SCALE GENOMIC DNA]</scope>
    <source>
        <strain evidence="9">white501</strain>
    </source>
</reference>
<protein>
    <recommendedName>
        <fullName evidence="3">diacylglycerol O-acyltransferase</fullName>
        <ecNumber evidence="3">2.3.1.20</ecNumber>
    </recommendedName>
</protein>
<dbReference type="GO" id="GO:0004144">
    <property type="term" value="F:diacylglycerol O-acyltransferase activity"/>
    <property type="evidence" value="ECO:0007669"/>
    <property type="project" value="UniProtKB-EC"/>
</dbReference>
<keyword evidence="5" id="KW-0256">Endoplasmic reticulum</keyword>
<evidence type="ECO:0000256" key="6">
    <source>
        <dbReference type="ARBA" id="ARBA00023315"/>
    </source>
</evidence>
<name>B4Q7H0_DROSI</name>
<proteinExistence type="predicted"/>
<evidence type="ECO:0000313" key="8">
    <source>
        <dbReference type="EMBL" id="EDX05268.1"/>
    </source>
</evidence>
<evidence type="ECO:0000256" key="2">
    <source>
        <dbReference type="ARBA" id="ARBA00005189"/>
    </source>
</evidence>
<dbReference type="EC" id="2.3.1.20" evidence="3"/>
<evidence type="ECO:0000256" key="4">
    <source>
        <dbReference type="ARBA" id="ARBA00022679"/>
    </source>
</evidence>
<dbReference type="PANTHER" id="PTHR10408:SF7">
    <property type="entry name" value="DIACYLGLYCEROL O-ACYLTRANSFERASE 1"/>
    <property type="match status" value="1"/>
</dbReference>
<keyword evidence="7" id="KW-1133">Transmembrane helix</keyword>
<keyword evidence="6" id="KW-0012">Acyltransferase</keyword>
<dbReference type="GO" id="GO:0005789">
    <property type="term" value="C:endoplasmic reticulum membrane"/>
    <property type="evidence" value="ECO:0007669"/>
    <property type="project" value="UniProtKB-SubCell"/>
</dbReference>
<gene>
    <name evidence="8" type="primary">Dsim\GD24087</name>
    <name evidence="8" type="ORF">Dsim_GD24087</name>
</gene>
<dbReference type="GO" id="GO:0019432">
    <property type="term" value="P:triglyceride biosynthetic process"/>
    <property type="evidence" value="ECO:0007669"/>
    <property type="project" value="TreeGrafter"/>
</dbReference>
<keyword evidence="9" id="KW-1185">Reference proteome</keyword>
<comment type="subcellular location">
    <subcellularLocation>
        <location evidence="1">Endoplasmic reticulum membrane</location>
        <topology evidence="1">Multi-pass membrane protein</topology>
    </subcellularLocation>
</comment>
<feature type="transmembrane region" description="Helical" evidence="7">
    <location>
        <begin position="121"/>
        <end position="142"/>
    </location>
</feature>
<dbReference type="PANTHER" id="PTHR10408">
    <property type="entry name" value="STEROL O-ACYLTRANSFERASE"/>
    <property type="match status" value="1"/>
</dbReference>
<evidence type="ECO:0000256" key="5">
    <source>
        <dbReference type="ARBA" id="ARBA00022824"/>
    </source>
</evidence>
<accession>B4Q7H0</accession>
<dbReference type="EMBL" id="CM000361">
    <property type="protein sequence ID" value="EDX05268.1"/>
    <property type="molecule type" value="Genomic_DNA"/>
</dbReference>
<keyword evidence="7" id="KW-0472">Membrane</keyword>
<dbReference type="Bgee" id="FBgn0195443">
    <property type="expression patterns" value="Expressed in embryo and 3 other cell types or tissues"/>
</dbReference>
<evidence type="ECO:0000256" key="7">
    <source>
        <dbReference type="SAM" id="Phobius"/>
    </source>
</evidence>
<keyword evidence="7" id="KW-0812">Transmembrane</keyword>
<dbReference type="STRING" id="7240.B4Q7H0"/>
<dbReference type="OrthoDB" id="10039049at2759"/>
<dbReference type="GO" id="GO:0010888">
    <property type="term" value="P:negative regulation of lipid storage"/>
    <property type="evidence" value="ECO:0007669"/>
    <property type="project" value="EnsemblMetazoa"/>
</dbReference>
<dbReference type="GO" id="GO:0045477">
    <property type="term" value="P:regulation of nurse cell apoptotic process"/>
    <property type="evidence" value="ECO:0007669"/>
    <property type="project" value="EnsemblMetazoa"/>
</dbReference>
<dbReference type="Proteomes" id="UP000000304">
    <property type="component" value="Chromosome 2L"/>
</dbReference>
<keyword evidence="4" id="KW-0808">Transferase</keyword>
<dbReference type="HOGENOM" id="CLU_1645511_0_0_1"/>
<comment type="pathway">
    <text evidence="2">Lipid metabolism.</text>
</comment>
<organism evidence="8 9">
    <name type="scientific">Drosophila simulans</name>
    <name type="common">Fruit fly</name>
    <dbReference type="NCBI Taxonomy" id="7240"/>
    <lineage>
        <taxon>Eukaryota</taxon>
        <taxon>Metazoa</taxon>
        <taxon>Ecdysozoa</taxon>
        <taxon>Arthropoda</taxon>
        <taxon>Hexapoda</taxon>
        <taxon>Insecta</taxon>
        <taxon>Pterygota</taxon>
        <taxon>Neoptera</taxon>
        <taxon>Endopterygota</taxon>
        <taxon>Diptera</taxon>
        <taxon>Brachycera</taxon>
        <taxon>Muscomorpha</taxon>
        <taxon>Ephydroidea</taxon>
        <taxon>Drosophilidae</taxon>
        <taxon>Drosophila</taxon>
        <taxon>Sophophora</taxon>
    </lineage>
</organism>
<dbReference type="InterPro" id="IPR014371">
    <property type="entry name" value="Oat_ACAT_DAG_ARE"/>
</dbReference>
<dbReference type="AlphaFoldDB" id="B4Q7H0"/>
<sequence length="161" mass="18425">MRVHIFDQWLYNLDPGIASRTKKIKHFRNVASSPSNRKSQTNPSATRFPVFLEFWIYQFFWTGELGISTALHWRSAFGLGESSKVSVPLQIYKIWAFMGMMGQIPLSAVSKSIEKKLGPRMGNIIVWASIILGQPLCIMAYYHDYVVQHFKNSLNGTDYSS</sequence>
<evidence type="ECO:0000256" key="1">
    <source>
        <dbReference type="ARBA" id="ARBA00004477"/>
    </source>
</evidence>
<evidence type="ECO:0000256" key="3">
    <source>
        <dbReference type="ARBA" id="ARBA00013244"/>
    </source>
</evidence>